<dbReference type="PANTHER" id="PTHR35859">
    <property type="entry name" value="NONSELECTIVE CATION CHANNEL PROTEIN"/>
    <property type="match status" value="1"/>
</dbReference>
<feature type="transmembrane region" description="Helical" evidence="1">
    <location>
        <begin position="349"/>
        <end position="371"/>
    </location>
</feature>
<comment type="caution">
    <text evidence="3">The sequence shown here is derived from an EMBL/GenBank/DDBJ whole genome shotgun (WGS) entry which is preliminary data.</text>
</comment>
<keyword evidence="1" id="KW-0812">Transmembrane</keyword>
<keyword evidence="4" id="KW-1185">Reference proteome</keyword>
<evidence type="ECO:0000313" key="3">
    <source>
        <dbReference type="EMBL" id="KAF7192738.1"/>
    </source>
</evidence>
<protein>
    <submittedName>
        <fullName evidence="3">Calcium channel YVC1</fullName>
    </submittedName>
</protein>
<feature type="transmembrane region" description="Helical" evidence="1">
    <location>
        <begin position="281"/>
        <end position="298"/>
    </location>
</feature>
<evidence type="ECO:0000259" key="2">
    <source>
        <dbReference type="Pfam" id="PF23317"/>
    </source>
</evidence>
<evidence type="ECO:0000256" key="1">
    <source>
        <dbReference type="SAM" id="Phobius"/>
    </source>
</evidence>
<dbReference type="AlphaFoldDB" id="A0A8H6RKC8"/>
<feature type="transmembrane region" description="Helical" evidence="1">
    <location>
        <begin position="418"/>
        <end position="439"/>
    </location>
</feature>
<keyword evidence="1" id="KW-0472">Membrane</keyword>
<dbReference type="InterPro" id="IPR056336">
    <property type="entry name" value="YVC1_C"/>
</dbReference>
<sequence length="696" mass="78594">MRRSRTAPALPEIEGSESFDSLVKKLSVYFVHAIETPHDWEELRRDVYATSLRPLVRYLVDEVQHEAIVSALLALKWHFDELEEGDDRGINATRGLSCELVAWRFITHLTHRETIEYLCTDLPAEGLDSAQTNGDIETADDEYLEEAENERAPLLDTPSPRLEDSFYDESPRLPADTFQSDFSSTFAGLNALEIASVSDAKKFLRQKTIQHIIDGIWKGDIVFWETLSTHSCKEAKVYRPKIADPYCRLRVPLYLKVFEVLFFAGFLTFYYVVLVQKHTPYVTAAEVMLYVWLASFTYNEFVEYCDAGSTFYATDFWSLWDLGIIFVGVAFFVARMIGLQGHAHATDVAFDILSIEALFLIPRICSLLSLHPYFGMLLPVLKAMASIITIDFVKFLSLVAILYVGFSTCFSFLARGQYTFGHINWILIKVFFGSSYLGFDTAEQISPVLGVAIMLVFCALTSFLLQGAMISILSNTLDRVSWPTPVRPKRPSPGPLADTSPLHKVMEHAKDEYLYTVSCAAPFHVAILSRADGEAQYSVYVLEASTSNRLTYFYPVLNLLPLMLRPLRLVFSAQQVRRMRIVLLKATHAPLVACILGYERALKILDRHGSGSFRVSNRLSLNSSTSLRRPLSRKTLPAERRLPFDREARETRVMLAPKQQPASESPEGLKAAIANLKTQVEILSDLLEKHKAAESP</sequence>
<dbReference type="Pfam" id="PF23317">
    <property type="entry name" value="YVC1_C"/>
    <property type="match status" value="1"/>
</dbReference>
<feature type="domain" description="Calcium channel YVC1-like C-terminal transmembrane" evidence="2">
    <location>
        <begin position="263"/>
        <end position="477"/>
    </location>
</feature>
<feature type="transmembrane region" description="Helical" evidence="1">
    <location>
        <begin position="383"/>
        <end position="406"/>
    </location>
</feature>
<dbReference type="Proteomes" id="UP000660729">
    <property type="component" value="Unassembled WGS sequence"/>
</dbReference>
<proteinExistence type="predicted"/>
<reference evidence="3" key="1">
    <citation type="submission" date="2020-04" db="EMBL/GenBank/DDBJ databases">
        <title>Draft genome resource of the tomato pathogen Pseudocercospora fuligena.</title>
        <authorList>
            <person name="Zaccaron A."/>
        </authorList>
    </citation>
    <scope>NUCLEOTIDE SEQUENCE</scope>
    <source>
        <strain evidence="3">PF001</strain>
    </source>
</reference>
<feature type="transmembrane region" description="Helical" evidence="1">
    <location>
        <begin position="445"/>
        <end position="465"/>
    </location>
</feature>
<evidence type="ECO:0000313" key="4">
    <source>
        <dbReference type="Proteomes" id="UP000660729"/>
    </source>
</evidence>
<dbReference type="OrthoDB" id="310870at2759"/>
<name>A0A8H6RKC8_9PEZI</name>
<keyword evidence="1" id="KW-1133">Transmembrane helix</keyword>
<accession>A0A8H6RKC8</accession>
<feature type="transmembrane region" description="Helical" evidence="1">
    <location>
        <begin position="253"/>
        <end position="274"/>
    </location>
</feature>
<feature type="transmembrane region" description="Helical" evidence="1">
    <location>
        <begin position="318"/>
        <end position="337"/>
    </location>
</feature>
<dbReference type="PANTHER" id="PTHR35859:SF5">
    <property type="entry name" value="ION TRANSPORT DOMAIN-CONTAINING PROTEIN"/>
    <property type="match status" value="1"/>
</dbReference>
<organism evidence="3 4">
    <name type="scientific">Pseudocercospora fuligena</name>
    <dbReference type="NCBI Taxonomy" id="685502"/>
    <lineage>
        <taxon>Eukaryota</taxon>
        <taxon>Fungi</taxon>
        <taxon>Dikarya</taxon>
        <taxon>Ascomycota</taxon>
        <taxon>Pezizomycotina</taxon>
        <taxon>Dothideomycetes</taxon>
        <taxon>Dothideomycetidae</taxon>
        <taxon>Mycosphaerellales</taxon>
        <taxon>Mycosphaerellaceae</taxon>
        <taxon>Pseudocercospora</taxon>
    </lineage>
</organism>
<dbReference type="InterPro" id="IPR052971">
    <property type="entry name" value="TRP_calcium_channel"/>
</dbReference>
<dbReference type="EMBL" id="JABCIY010000110">
    <property type="protein sequence ID" value="KAF7192738.1"/>
    <property type="molecule type" value="Genomic_DNA"/>
</dbReference>
<gene>
    <name evidence="3" type="ORF">HII31_05919</name>
</gene>